<dbReference type="Pfam" id="PF00704">
    <property type="entry name" value="Glyco_hydro_18"/>
    <property type="match status" value="1"/>
</dbReference>
<dbReference type="GO" id="GO:0016798">
    <property type="term" value="F:hydrolase activity, acting on glycosyl bonds"/>
    <property type="evidence" value="ECO:0007669"/>
    <property type="project" value="UniProtKB-KW"/>
</dbReference>
<keyword evidence="6" id="KW-1185">Reference proteome</keyword>
<dbReference type="PANTHER" id="PTHR46290">
    <property type="entry name" value="DI-N-ACETYLCHITOBIASE"/>
    <property type="match status" value="1"/>
</dbReference>
<evidence type="ECO:0000313" key="5">
    <source>
        <dbReference type="EMBL" id="KAK6192158.1"/>
    </source>
</evidence>
<gene>
    <name evidence="5" type="ORF">SNE40_003683</name>
</gene>
<feature type="domain" description="GH18" evidence="4">
    <location>
        <begin position="6"/>
        <end position="367"/>
    </location>
</feature>
<evidence type="ECO:0000256" key="1">
    <source>
        <dbReference type="ARBA" id="ARBA00022801"/>
    </source>
</evidence>
<dbReference type="InterPro" id="IPR051887">
    <property type="entry name" value="GH18_Domain-Containing"/>
</dbReference>
<dbReference type="GO" id="GO:0008061">
    <property type="term" value="F:chitin binding"/>
    <property type="evidence" value="ECO:0007669"/>
    <property type="project" value="InterPro"/>
</dbReference>
<dbReference type="SUPFAM" id="SSF51445">
    <property type="entry name" value="(Trans)glycosidases"/>
    <property type="match status" value="1"/>
</dbReference>
<feature type="chain" id="PRO_5042958341" description="GH18 domain-containing protein" evidence="3">
    <location>
        <begin position="19"/>
        <end position="367"/>
    </location>
</feature>
<dbReference type="GO" id="GO:0009313">
    <property type="term" value="P:oligosaccharide catabolic process"/>
    <property type="evidence" value="ECO:0007669"/>
    <property type="project" value="TreeGrafter"/>
</dbReference>
<dbReference type="Gene3D" id="3.10.50.10">
    <property type="match status" value="1"/>
</dbReference>
<feature type="signal peptide" evidence="3">
    <location>
        <begin position="1"/>
        <end position="18"/>
    </location>
</feature>
<protein>
    <recommendedName>
        <fullName evidence="4">GH18 domain-containing protein</fullName>
    </recommendedName>
</protein>
<dbReference type="SMART" id="SM00636">
    <property type="entry name" value="Glyco_18"/>
    <property type="match status" value="1"/>
</dbReference>
<dbReference type="Gene3D" id="3.20.20.80">
    <property type="entry name" value="Glycosidases"/>
    <property type="match status" value="1"/>
</dbReference>
<dbReference type="InterPro" id="IPR017853">
    <property type="entry name" value="GH"/>
</dbReference>
<evidence type="ECO:0000256" key="3">
    <source>
        <dbReference type="SAM" id="SignalP"/>
    </source>
</evidence>
<dbReference type="GO" id="GO:0005615">
    <property type="term" value="C:extracellular space"/>
    <property type="evidence" value="ECO:0007669"/>
    <property type="project" value="TreeGrafter"/>
</dbReference>
<proteinExistence type="predicted"/>
<dbReference type="InterPro" id="IPR001223">
    <property type="entry name" value="Glyco_hydro18_cat"/>
</dbReference>
<dbReference type="InterPro" id="IPR029070">
    <property type="entry name" value="Chitinase_insertion_sf"/>
</dbReference>
<comment type="caution">
    <text evidence="5">The sequence shown here is derived from an EMBL/GenBank/DDBJ whole genome shotgun (WGS) entry which is preliminary data.</text>
</comment>
<dbReference type="InterPro" id="IPR011583">
    <property type="entry name" value="Chitinase_II/V-like_cat"/>
</dbReference>
<keyword evidence="2" id="KW-0326">Glycosidase</keyword>
<evidence type="ECO:0000259" key="4">
    <source>
        <dbReference type="PROSITE" id="PS51910"/>
    </source>
</evidence>
<dbReference type="AlphaFoldDB" id="A0AAN8K3H2"/>
<sequence>MIVKIVLVVCSLSVIVEGGKCPCSTPDLCNPIKDTTRKEVFAFSVKNDSNYYMKYDLTKVTTIVACGGYNPQLLCLAHKLGIRVVRLVDFPVTTLMNKTDQQVWINTTLAEVREHFWDGINIDFESAINVKTAKELTSFMTNIYQRFKQEFPYFQITIDVPYKQPCVYNRCFDYAALSKVTDFLVIMAYDEHSGGTAGANSPLGNEEIGIKSYLKINIPKSKLVYAAPWYGYRFRCSKFLKNRCVIGEQKPFRGKRPFGSAVESEIPYIDIANLIITKHIAVNFDNTTMTPFFTYQEADNATYQIWFDDAQSLKLKYDMAVQYGIRGVSMWTADSIDYNNTISAQEQRREIWGTIPSYGKDNIVELI</sequence>
<keyword evidence="3" id="KW-0732">Signal</keyword>
<reference evidence="5 6" key="1">
    <citation type="submission" date="2024-01" db="EMBL/GenBank/DDBJ databases">
        <title>The genome of the rayed Mediterranean limpet Patella caerulea (Linnaeus, 1758).</title>
        <authorList>
            <person name="Anh-Thu Weber A."/>
            <person name="Halstead-Nussloch G."/>
        </authorList>
    </citation>
    <scope>NUCLEOTIDE SEQUENCE [LARGE SCALE GENOMIC DNA]</scope>
    <source>
        <strain evidence="5">AATW-2023a</strain>
        <tissue evidence="5">Whole specimen</tissue>
    </source>
</reference>
<dbReference type="Proteomes" id="UP001347796">
    <property type="component" value="Unassembled WGS sequence"/>
</dbReference>
<organism evidence="5 6">
    <name type="scientific">Patella caerulea</name>
    <name type="common">Rayed Mediterranean limpet</name>
    <dbReference type="NCBI Taxonomy" id="87958"/>
    <lineage>
        <taxon>Eukaryota</taxon>
        <taxon>Metazoa</taxon>
        <taxon>Spiralia</taxon>
        <taxon>Lophotrochozoa</taxon>
        <taxon>Mollusca</taxon>
        <taxon>Gastropoda</taxon>
        <taxon>Patellogastropoda</taxon>
        <taxon>Patelloidea</taxon>
        <taxon>Patellidae</taxon>
        <taxon>Patella</taxon>
    </lineage>
</organism>
<dbReference type="EMBL" id="JAZGQO010000002">
    <property type="protein sequence ID" value="KAK6192158.1"/>
    <property type="molecule type" value="Genomic_DNA"/>
</dbReference>
<dbReference type="PROSITE" id="PS51910">
    <property type="entry name" value="GH18_2"/>
    <property type="match status" value="1"/>
</dbReference>
<dbReference type="PANTHER" id="PTHR46290:SF1">
    <property type="entry name" value="DI-N-ACETYLCHITOBIASE"/>
    <property type="match status" value="1"/>
</dbReference>
<keyword evidence="1" id="KW-0378">Hydrolase</keyword>
<name>A0AAN8K3H2_PATCE</name>
<accession>A0AAN8K3H2</accession>
<evidence type="ECO:0000256" key="2">
    <source>
        <dbReference type="ARBA" id="ARBA00023295"/>
    </source>
</evidence>
<evidence type="ECO:0000313" key="6">
    <source>
        <dbReference type="Proteomes" id="UP001347796"/>
    </source>
</evidence>